<evidence type="ECO:0000256" key="1">
    <source>
        <dbReference type="SAM" id="Phobius"/>
    </source>
</evidence>
<reference evidence="2" key="1">
    <citation type="journal article" date="2023" name="G3 (Bethesda)">
        <title>A reference genome for the long-term kleptoplast-retaining sea slug Elysia crispata morphotype clarki.</title>
        <authorList>
            <person name="Eastman K.E."/>
            <person name="Pendleton A.L."/>
            <person name="Shaikh M.A."/>
            <person name="Suttiyut T."/>
            <person name="Ogas R."/>
            <person name="Tomko P."/>
            <person name="Gavelis G."/>
            <person name="Widhalm J.R."/>
            <person name="Wisecaver J.H."/>
        </authorList>
    </citation>
    <scope>NUCLEOTIDE SEQUENCE</scope>
    <source>
        <strain evidence="2">ECLA1</strain>
    </source>
</reference>
<dbReference type="AlphaFoldDB" id="A0AAE0Y5J7"/>
<accession>A0AAE0Y5J7</accession>
<keyword evidence="1" id="KW-0472">Membrane</keyword>
<proteinExistence type="predicted"/>
<keyword evidence="1" id="KW-0812">Transmembrane</keyword>
<dbReference type="Proteomes" id="UP001283361">
    <property type="component" value="Unassembled WGS sequence"/>
</dbReference>
<sequence>MHHVLNHKKSSFYGDVAATILVDLGSQVAKAGKAATASLGSQHLTLNSLLVGLTALITLWFLPSSSTT</sequence>
<gene>
    <name evidence="2" type="ORF">RRG08_031790</name>
</gene>
<keyword evidence="3" id="KW-1185">Reference proteome</keyword>
<feature type="transmembrane region" description="Helical" evidence="1">
    <location>
        <begin position="44"/>
        <end position="62"/>
    </location>
</feature>
<comment type="caution">
    <text evidence="2">The sequence shown here is derived from an EMBL/GenBank/DDBJ whole genome shotgun (WGS) entry which is preliminary data.</text>
</comment>
<name>A0AAE0Y5J7_9GAST</name>
<organism evidence="2 3">
    <name type="scientific">Elysia crispata</name>
    <name type="common">lettuce slug</name>
    <dbReference type="NCBI Taxonomy" id="231223"/>
    <lineage>
        <taxon>Eukaryota</taxon>
        <taxon>Metazoa</taxon>
        <taxon>Spiralia</taxon>
        <taxon>Lophotrochozoa</taxon>
        <taxon>Mollusca</taxon>
        <taxon>Gastropoda</taxon>
        <taxon>Heterobranchia</taxon>
        <taxon>Euthyneura</taxon>
        <taxon>Panpulmonata</taxon>
        <taxon>Sacoglossa</taxon>
        <taxon>Placobranchoidea</taxon>
        <taxon>Plakobranchidae</taxon>
        <taxon>Elysia</taxon>
    </lineage>
</organism>
<evidence type="ECO:0000313" key="3">
    <source>
        <dbReference type="Proteomes" id="UP001283361"/>
    </source>
</evidence>
<dbReference type="EMBL" id="JAWDGP010006875">
    <property type="protein sequence ID" value="KAK3733849.1"/>
    <property type="molecule type" value="Genomic_DNA"/>
</dbReference>
<evidence type="ECO:0000313" key="2">
    <source>
        <dbReference type="EMBL" id="KAK3733849.1"/>
    </source>
</evidence>
<keyword evidence="1" id="KW-1133">Transmembrane helix</keyword>
<protein>
    <submittedName>
        <fullName evidence="2">Uncharacterized protein</fullName>
    </submittedName>
</protein>